<feature type="compositionally biased region" description="Polar residues" evidence="4">
    <location>
        <begin position="126"/>
        <end position="169"/>
    </location>
</feature>
<keyword evidence="7" id="KW-1185">Reference proteome</keyword>
<sequence length="462" mass="51088">MKQQFMGVAVNPSSSSSSSNTSSIIGSSSGGVAGNYLSALTQNSPMLGGKNPMVLNGSSNTNTSSIGNVNTIIGGSRNLNQQQAMGGFMNQTSSGVGGLMDGNFNQRGMGGMTPSSATIRGGGLPSSASIGNQPGSVNRISPTQQLINRSTTPSSSLNQNTTLPSSGVSGDSYRPSESILSMINSGQQFAGQTFPSSAMKLPQISQNNIFKSIALSNYTPQQKQSMIIQMRNLAQQNGFDANTIEQHFQEYVMYEQTRQYQLQLLQQQQMQQRQITADDKYSLFGMTSIFKAKDSDLAVLALGLDLTSLGLNLNASEQIYHHFASPFSDVQPPGMIPDYRVPDCYKLHMPLHEFHIEKFSDETLLYMFYAMPRDVLQLVAARELTKRGWKYHKPTQLWFIRDVSVNDFVQTPDGEKGTYFYFDVQTWTRKRKAGVILSYDMLYNPTPFLQSYQQQQQQQQKQ</sequence>
<dbReference type="PANTHER" id="PTHR23326">
    <property type="entry name" value="CCR4 NOT-RELATED"/>
    <property type="match status" value="1"/>
</dbReference>
<keyword evidence="3" id="KW-0804">Transcription</keyword>
<organism evidence="6 7">
    <name type="scientific">Naegleria lovaniensis</name>
    <name type="common">Amoeba</name>
    <dbReference type="NCBI Taxonomy" id="51637"/>
    <lineage>
        <taxon>Eukaryota</taxon>
        <taxon>Discoba</taxon>
        <taxon>Heterolobosea</taxon>
        <taxon>Tetramitia</taxon>
        <taxon>Eutetramitia</taxon>
        <taxon>Vahlkampfiidae</taxon>
        <taxon>Naegleria</taxon>
    </lineage>
</organism>
<dbReference type="Pfam" id="PF04153">
    <property type="entry name" value="NOT2_3_5_C"/>
    <property type="match status" value="1"/>
</dbReference>
<feature type="region of interest" description="Disordered" evidence="4">
    <location>
        <begin position="1"/>
        <end position="25"/>
    </location>
</feature>
<comment type="similarity">
    <text evidence="1">Belongs to the CNOT2/3/5 family.</text>
</comment>
<protein>
    <recommendedName>
        <fullName evidence="5">NOT2/NOT3/NOT5 C-terminal domain-containing protein</fullName>
    </recommendedName>
</protein>
<dbReference type="AlphaFoldDB" id="A0AA88GGM0"/>
<evidence type="ECO:0000259" key="5">
    <source>
        <dbReference type="Pfam" id="PF04153"/>
    </source>
</evidence>
<dbReference type="RefSeq" id="XP_044544274.1">
    <property type="nucleotide sequence ID" value="XM_044685612.1"/>
</dbReference>
<evidence type="ECO:0000256" key="1">
    <source>
        <dbReference type="ARBA" id="ARBA00007682"/>
    </source>
</evidence>
<evidence type="ECO:0000313" key="7">
    <source>
        <dbReference type="Proteomes" id="UP000816034"/>
    </source>
</evidence>
<dbReference type="Gene3D" id="2.30.30.1020">
    <property type="entry name" value="CCR4-NOT complex subunit 2/3/5, C-terminal domain"/>
    <property type="match status" value="1"/>
</dbReference>
<evidence type="ECO:0000313" key="6">
    <source>
        <dbReference type="EMBL" id="KAG2375100.1"/>
    </source>
</evidence>
<feature type="region of interest" description="Disordered" evidence="4">
    <location>
        <begin position="110"/>
        <end position="174"/>
    </location>
</feature>
<evidence type="ECO:0000256" key="4">
    <source>
        <dbReference type="SAM" id="MobiDB-lite"/>
    </source>
</evidence>
<evidence type="ECO:0000256" key="2">
    <source>
        <dbReference type="ARBA" id="ARBA00023015"/>
    </source>
</evidence>
<gene>
    <name evidence="6" type="ORF">C9374_010104</name>
</gene>
<dbReference type="EMBL" id="PYSW02000040">
    <property type="protein sequence ID" value="KAG2375100.1"/>
    <property type="molecule type" value="Genomic_DNA"/>
</dbReference>
<dbReference type="InterPro" id="IPR038635">
    <property type="entry name" value="CCR4-NOT_su2/3/5_C_sf"/>
</dbReference>
<feature type="compositionally biased region" description="Low complexity" evidence="4">
    <location>
        <begin position="13"/>
        <end position="25"/>
    </location>
</feature>
<proteinExistence type="inferred from homology"/>
<dbReference type="GO" id="GO:0006355">
    <property type="term" value="P:regulation of DNA-templated transcription"/>
    <property type="evidence" value="ECO:0007669"/>
    <property type="project" value="InterPro"/>
</dbReference>
<dbReference type="GO" id="GO:0030015">
    <property type="term" value="C:CCR4-NOT core complex"/>
    <property type="evidence" value="ECO:0007669"/>
    <property type="project" value="InterPro"/>
</dbReference>
<feature type="domain" description="NOT2/NOT3/NOT5 C-terminal" evidence="5">
    <location>
        <begin position="321"/>
        <end position="442"/>
    </location>
</feature>
<dbReference type="GeneID" id="68102558"/>
<dbReference type="InterPro" id="IPR007282">
    <property type="entry name" value="NOT2/3/5_C"/>
</dbReference>
<dbReference type="Proteomes" id="UP000816034">
    <property type="component" value="Unassembled WGS sequence"/>
</dbReference>
<name>A0AA88GGM0_NAELO</name>
<dbReference type="InterPro" id="IPR040168">
    <property type="entry name" value="Not2/3/5"/>
</dbReference>
<evidence type="ECO:0000256" key="3">
    <source>
        <dbReference type="ARBA" id="ARBA00023163"/>
    </source>
</evidence>
<comment type="caution">
    <text evidence="6">The sequence shown here is derived from an EMBL/GenBank/DDBJ whole genome shotgun (WGS) entry which is preliminary data.</text>
</comment>
<keyword evidence="2" id="KW-0805">Transcription regulation</keyword>
<reference evidence="6 7" key="1">
    <citation type="journal article" date="2018" name="BMC Genomics">
        <title>The genome of Naegleria lovaniensis, the basis for a comparative approach to unravel pathogenicity factors of the human pathogenic amoeba N. fowleri.</title>
        <authorList>
            <person name="Liechti N."/>
            <person name="Schurch N."/>
            <person name="Bruggmann R."/>
            <person name="Wittwer M."/>
        </authorList>
    </citation>
    <scope>NUCLEOTIDE SEQUENCE [LARGE SCALE GENOMIC DNA]</scope>
    <source>
        <strain evidence="6 7">ATCC 30569</strain>
    </source>
</reference>
<accession>A0AA88GGM0</accession>